<dbReference type="InterPro" id="IPR012263">
    <property type="entry name" value="M_m6A_EcoRV"/>
</dbReference>
<dbReference type="EC" id="2.1.1.72" evidence="2"/>
<name>A0A8T5ULC2_9EURY</name>
<dbReference type="Pfam" id="PF02086">
    <property type="entry name" value="MethyltransfD12"/>
    <property type="match status" value="1"/>
</dbReference>
<dbReference type="PANTHER" id="PTHR30481">
    <property type="entry name" value="DNA ADENINE METHYLASE"/>
    <property type="match status" value="1"/>
</dbReference>
<dbReference type="GO" id="GO:1904047">
    <property type="term" value="F:S-adenosyl-L-methionine binding"/>
    <property type="evidence" value="ECO:0007669"/>
    <property type="project" value="TreeGrafter"/>
</dbReference>
<proteinExistence type="inferred from homology"/>
<keyword evidence="3 7" id="KW-0489">Methyltransferase</keyword>
<dbReference type="GO" id="GO:0006298">
    <property type="term" value="P:mismatch repair"/>
    <property type="evidence" value="ECO:0007669"/>
    <property type="project" value="TreeGrafter"/>
</dbReference>
<dbReference type="NCBIfam" id="TIGR00571">
    <property type="entry name" value="dam"/>
    <property type="match status" value="1"/>
</dbReference>
<evidence type="ECO:0000256" key="1">
    <source>
        <dbReference type="ARBA" id="ARBA00006594"/>
    </source>
</evidence>
<evidence type="ECO:0000256" key="4">
    <source>
        <dbReference type="ARBA" id="ARBA00022679"/>
    </source>
</evidence>
<dbReference type="AlphaFoldDB" id="A0A8T5ULC2"/>
<accession>A0A8T5ULC2</accession>
<dbReference type="PIRSF" id="PIRSF000398">
    <property type="entry name" value="M_m6A_EcoRV"/>
    <property type="match status" value="1"/>
</dbReference>
<dbReference type="EMBL" id="JAIOUQ010000001">
    <property type="protein sequence ID" value="MBZ2164484.1"/>
    <property type="molecule type" value="Genomic_DNA"/>
</dbReference>
<comment type="catalytic activity">
    <reaction evidence="6">
        <text>a 2'-deoxyadenosine in DNA + S-adenosyl-L-methionine = an N(6)-methyl-2'-deoxyadenosine in DNA + S-adenosyl-L-homocysteine + H(+)</text>
        <dbReference type="Rhea" id="RHEA:15197"/>
        <dbReference type="Rhea" id="RHEA-COMP:12418"/>
        <dbReference type="Rhea" id="RHEA-COMP:12419"/>
        <dbReference type="ChEBI" id="CHEBI:15378"/>
        <dbReference type="ChEBI" id="CHEBI:57856"/>
        <dbReference type="ChEBI" id="CHEBI:59789"/>
        <dbReference type="ChEBI" id="CHEBI:90615"/>
        <dbReference type="ChEBI" id="CHEBI:90616"/>
        <dbReference type="EC" id="2.1.1.72"/>
    </reaction>
</comment>
<dbReference type="InterPro" id="IPR029063">
    <property type="entry name" value="SAM-dependent_MTases_sf"/>
</dbReference>
<dbReference type="PRINTS" id="PR00505">
    <property type="entry name" value="D12N6MTFRASE"/>
</dbReference>
<dbReference type="InterPro" id="IPR012327">
    <property type="entry name" value="MeTrfase_D12"/>
</dbReference>
<evidence type="ECO:0000256" key="5">
    <source>
        <dbReference type="ARBA" id="ARBA00022691"/>
    </source>
</evidence>
<reference evidence="8" key="1">
    <citation type="journal article" date="2022" name="Microbiol. Resour. Announc.">
        <title>Draft Genome Sequence of a Methanogenic Archaeon from West Spitsbergen Permafrost.</title>
        <authorList>
            <person name="Trubitsyn V."/>
            <person name="Rivkina E."/>
            <person name="Shcherbakova V."/>
        </authorList>
    </citation>
    <scope>NUCLEOTIDE SEQUENCE [LARGE SCALE GENOMIC DNA]</scope>
    <source>
        <strain evidence="8">VT</strain>
    </source>
</reference>
<dbReference type="SUPFAM" id="SSF53335">
    <property type="entry name" value="S-adenosyl-L-methionine-dependent methyltransferases"/>
    <property type="match status" value="1"/>
</dbReference>
<protein>
    <recommendedName>
        <fullName evidence="2">site-specific DNA-methyltransferase (adenine-specific)</fullName>
        <ecNumber evidence="2">2.1.1.72</ecNumber>
    </recommendedName>
</protein>
<keyword evidence="5" id="KW-0949">S-adenosyl-L-methionine</keyword>
<dbReference type="GO" id="GO:0009007">
    <property type="term" value="F:site-specific DNA-methyltransferase (adenine-specific) activity"/>
    <property type="evidence" value="ECO:0007669"/>
    <property type="project" value="UniProtKB-EC"/>
</dbReference>
<dbReference type="RefSeq" id="WP_223790165.1">
    <property type="nucleotide sequence ID" value="NZ_JAIOUQ010000001.1"/>
</dbReference>
<comment type="caution">
    <text evidence="7">The sequence shown here is derived from an EMBL/GenBank/DDBJ whole genome shotgun (WGS) entry which is preliminary data.</text>
</comment>
<keyword evidence="8" id="KW-1185">Reference proteome</keyword>
<dbReference type="Gene3D" id="3.40.50.150">
    <property type="entry name" value="Vaccinia Virus protein VP39"/>
    <property type="match status" value="1"/>
</dbReference>
<dbReference type="Gene3D" id="1.10.1020.10">
    <property type="entry name" value="Adenine-specific Methyltransferase, Domain 2"/>
    <property type="match status" value="1"/>
</dbReference>
<dbReference type="GO" id="GO:0043565">
    <property type="term" value="F:sequence-specific DNA binding"/>
    <property type="evidence" value="ECO:0007669"/>
    <property type="project" value="TreeGrafter"/>
</dbReference>
<dbReference type="InterPro" id="IPR002052">
    <property type="entry name" value="DNA_methylase_N6_adenine_CS"/>
</dbReference>
<organism evidence="7 8">
    <name type="scientific">Methanobacterium spitsbergense</name>
    <dbReference type="NCBI Taxonomy" id="2874285"/>
    <lineage>
        <taxon>Archaea</taxon>
        <taxon>Methanobacteriati</taxon>
        <taxon>Methanobacteriota</taxon>
        <taxon>Methanomada group</taxon>
        <taxon>Methanobacteria</taxon>
        <taxon>Methanobacteriales</taxon>
        <taxon>Methanobacteriaceae</taxon>
        <taxon>Methanobacterium</taxon>
    </lineage>
</organism>
<keyword evidence="4" id="KW-0808">Transferase</keyword>
<dbReference type="PANTHER" id="PTHR30481:SF3">
    <property type="entry name" value="DNA ADENINE METHYLASE"/>
    <property type="match status" value="1"/>
</dbReference>
<dbReference type="GO" id="GO:0009307">
    <property type="term" value="P:DNA restriction-modification system"/>
    <property type="evidence" value="ECO:0007669"/>
    <property type="project" value="InterPro"/>
</dbReference>
<evidence type="ECO:0000313" key="8">
    <source>
        <dbReference type="Proteomes" id="UP000825933"/>
    </source>
</evidence>
<evidence type="ECO:0000256" key="2">
    <source>
        <dbReference type="ARBA" id="ARBA00011900"/>
    </source>
</evidence>
<dbReference type="Proteomes" id="UP000825933">
    <property type="component" value="Unassembled WGS sequence"/>
</dbReference>
<evidence type="ECO:0000256" key="6">
    <source>
        <dbReference type="ARBA" id="ARBA00047942"/>
    </source>
</evidence>
<evidence type="ECO:0000313" key="7">
    <source>
        <dbReference type="EMBL" id="MBZ2164484.1"/>
    </source>
</evidence>
<gene>
    <name evidence="7" type="ORF">K8N75_00235</name>
</gene>
<comment type="similarity">
    <text evidence="1">Belongs to the N(4)/N(6)-methyltransferase family.</text>
</comment>
<dbReference type="InterPro" id="IPR023095">
    <property type="entry name" value="Ade_MeTrfase_dom_2"/>
</dbReference>
<evidence type="ECO:0000256" key="3">
    <source>
        <dbReference type="ARBA" id="ARBA00022603"/>
    </source>
</evidence>
<dbReference type="PROSITE" id="PS00092">
    <property type="entry name" value="N6_MTASE"/>
    <property type="match status" value="1"/>
</dbReference>
<dbReference type="GO" id="GO:0032259">
    <property type="term" value="P:methylation"/>
    <property type="evidence" value="ECO:0007669"/>
    <property type="project" value="UniProtKB-KW"/>
</dbReference>
<sequence length="280" mass="32329">MKNALVSPVVKWVGGKRQLITVIHENVPKEKFKYYCEPFLGGGAVLFDLQPKNAIVNDLNSELMNVYEVIKNNVDELILDLKKHKNESDYFYEMRGLDRDKKIYNNLSNVEKASRILYLNKTCFNGLFRVNSSGEFNTPFGRYKNPNIINESTLRAVNSYFNESDIVFYNKDYELVLDSLKKDSFVYLDPPYDPVSDSSSFTGYNKGGFNKKEQKRLKECCDNLNSRGIKFLLSNSATDFIKNLYEDYNIAIVKAKRSINSVSNKRGQIDEVLVKNYDKK</sequence>